<evidence type="ECO:0000313" key="2">
    <source>
        <dbReference type="EMBL" id="ORV45440.1"/>
    </source>
</evidence>
<dbReference type="PANTHER" id="PTHR30283">
    <property type="entry name" value="PEROXIDE STRESS RESPONSE PROTEIN YAAA"/>
    <property type="match status" value="1"/>
</dbReference>
<name>A0A1X1TLL3_9MYCO</name>
<evidence type="ECO:0000313" key="3">
    <source>
        <dbReference type="Proteomes" id="UP000193564"/>
    </source>
</evidence>
<dbReference type="Pfam" id="PF03883">
    <property type="entry name" value="H2O2_YaaD"/>
    <property type="match status" value="1"/>
</dbReference>
<accession>A0A1X1TLL3</accession>
<protein>
    <submittedName>
        <fullName evidence="1">Peroxide stress protein YaaA</fullName>
    </submittedName>
</protein>
<dbReference type="KEGG" id="mdr:MDOR_20060"/>
<dbReference type="AlphaFoldDB" id="A0A1X1TLL3"/>
<evidence type="ECO:0000313" key="4">
    <source>
        <dbReference type="Proteomes" id="UP000467201"/>
    </source>
</evidence>
<dbReference type="InterPro" id="IPR005583">
    <property type="entry name" value="YaaA"/>
</dbReference>
<dbReference type="Proteomes" id="UP000193564">
    <property type="component" value="Unassembled WGS sequence"/>
</dbReference>
<organism evidence="2 3">
    <name type="scientific">Mycolicibacterium doricum</name>
    <dbReference type="NCBI Taxonomy" id="126673"/>
    <lineage>
        <taxon>Bacteria</taxon>
        <taxon>Bacillati</taxon>
        <taxon>Actinomycetota</taxon>
        <taxon>Actinomycetes</taxon>
        <taxon>Mycobacteriales</taxon>
        <taxon>Mycobacteriaceae</taxon>
        <taxon>Mycolicibacterium</taxon>
    </lineage>
</organism>
<reference evidence="2 3" key="1">
    <citation type="submission" date="2016-01" db="EMBL/GenBank/DDBJ databases">
        <title>The new phylogeny of the genus Mycobacterium.</title>
        <authorList>
            <person name="Tarcisio F."/>
            <person name="Conor M."/>
            <person name="Antonella G."/>
            <person name="Elisabetta G."/>
            <person name="Giulia F.S."/>
            <person name="Sara T."/>
            <person name="Anna F."/>
            <person name="Clotilde B."/>
            <person name="Roberto B."/>
            <person name="Veronica D.S."/>
            <person name="Fabio R."/>
            <person name="Monica P."/>
            <person name="Olivier J."/>
            <person name="Enrico T."/>
            <person name="Nicola S."/>
        </authorList>
    </citation>
    <scope>NUCLEOTIDE SEQUENCE [LARGE SCALE GENOMIC DNA]</scope>
    <source>
        <strain evidence="2 3">DSM 44339</strain>
    </source>
</reference>
<dbReference type="EMBL" id="AP022605">
    <property type="protein sequence ID" value="BBZ07837.1"/>
    <property type="molecule type" value="Genomic_DNA"/>
</dbReference>
<dbReference type="EMBL" id="LQOS01000007">
    <property type="protein sequence ID" value="ORV45440.1"/>
    <property type="molecule type" value="Genomic_DNA"/>
</dbReference>
<dbReference type="STRING" id="126673.AWC01_01385"/>
<dbReference type="RefSeq" id="WP_085187239.1">
    <property type="nucleotide sequence ID" value="NZ_AP022605.1"/>
</dbReference>
<reference evidence="1" key="3">
    <citation type="submission" date="2020-02" db="EMBL/GenBank/DDBJ databases">
        <authorList>
            <person name="Matsumoto Y."/>
            <person name="Motooka D."/>
            <person name="Nakamura S."/>
        </authorList>
    </citation>
    <scope>NUCLEOTIDE SEQUENCE</scope>
    <source>
        <strain evidence="1">JCM 12405</strain>
    </source>
</reference>
<reference evidence="1 4" key="2">
    <citation type="journal article" date="2019" name="Emerg. Microbes Infect.">
        <title>Comprehensive subspecies identification of 175 nontuberculous mycobacteria species based on 7547 genomic profiles.</title>
        <authorList>
            <person name="Matsumoto Y."/>
            <person name="Kinjo T."/>
            <person name="Motooka D."/>
            <person name="Nabeya D."/>
            <person name="Jung N."/>
            <person name="Uechi K."/>
            <person name="Horii T."/>
            <person name="Iida T."/>
            <person name="Fujita J."/>
            <person name="Nakamura S."/>
        </authorList>
    </citation>
    <scope>NUCLEOTIDE SEQUENCE [LARGE SCALE GENOMIC DNA]</scope>
    <source>
        <strain evidence="1 4">JCM 12405</strain>
    </source>
</reference>
<proteinExistence type="predicted"/>
<dbReference type="PANTHER" id="PTHR30283:SF4">
    <property type="entry name" value="PEROXIDE STRESS RESISTANCE PROTEIN YAAA"/>
    <property type="match status" value="1"/>
</dbReference>
<gene>
    <name evidence="2" type="ORF">AWC01_01385</name>
    <name evidence="1" type="ORF">MDOR_20060</name>
</gene>
<dbReference type="OrthoDB" id="3210767at2"/>
<dbReference type="Proteomes" id="UP000467201">
    <property type="component" value="Chromosome"/>
</dbReference>
<dbReference type="GO" id="GO:0033194">
    <property type="term" value="P:response to hydroperoxide"/>
    <property type="evidence" value="ECO:0007669"/>
    <property type="project" value="TreeGrafter"/>
</dbReference>
<keyword evidence="3" id="KW-1185">Reference proteome</keyword>
<sequence length="248" mass="26315">MLLLLPPSETKRDGGDGPPLRFGQLSFPDLEPVRTALLDDLVELSADREASRKALGLSPKQDAEIERNAALRSAPTLPAIDRYTGVLYDALDVGSLRGAAAARARQRLMVGSALFGLLRAGDPVPAYRLSAAAKLPGSVPLTARWRPALEPLLADLAARELVVDLRSGSYAALGRVSAAVRVDVLAEHPDGRRTAVSHFNKAHKGRLARALATTRAEPSDTASVATVARRAGMRVERDGDDLVVVVPA</sequence>
<evidence type="ECO:0000313" key="1">
    <source>
        <dbReference type="EMBL" id="BBZ07837.1"/>
    </source>
</evidence>
<dbReference type="GO" id="GO:0005829">
    <property type="term" value="C:cytosol"/>
    <property type="evidence" value="ECO:0007669"/>
    <property type="project" value="TreeGrafter"/>
</dbReference>
<dbReference type="NCBIfam" id="NF002544">
    <property type="entry name" value="PRK02101.2-1"/>
    <property type="match status" value="1"/>
</dbReference>